<feature type="region of interest" description="Disordered" evidence="2">
    <location>
        <begin position="59"/>
        <end position="80"/>
    </location>
</feature>
<evidence type="ECO:0000256" key="1">
    <source>
        <dbReference type="PROSITE-ProRule" id="PRU00047"/>
    </source>
</evidence>
<dbReference type="AlphaFoldDB" id="A0A2K3KEY4"/>
<reference evidence="4 5" key="1">
    <citation type="journal article" date="2014" name="Am. J. Bot.">
        <title>Genome assembly and annotation for red clover (Trifolium pratense; Fabaceae).</title>
        <authorList>
            <person name="Istvanek J."/>
            <person name="Jaros M."/>
            <person name="Krenek A."/>
            <person name="Repkova J."/>
        </authorList>
    </citation>
    <scope>NUCLEOTIDE SEQUENCE [LARGE SCALE GENOMIC DNA]</scope>
    <source>
        <strain evidence="5">cv. Tatra</strain>
        <tissue evidence="4">Young leaves</tissue>
    </source>
</reference>
<dbReference type="GO" id="GO:0003676">
    <property type="term" value="F:nucleic acid binding"/>
    <property type="evidence" value="ECO:0007669"/>
    <property type="project" value="InterPro"/>
</dbReference>
<dbReference type="PANTHER" id="PTHR34222:SF33">
    <property type="entry name" value="RETROTRANSPOSON GAG DOMAIN-CONTAINING PROTEIN"/>
    <property type="match status" value="1"/>
</dbReference>
<keyword evidence="1" id="KW-0479">Metal-binding</keyword>
<accession>A0A2K3KEY4</accession>
<keyword evidence="1" id="KW-0862">Zinc</keyword>
<feature type="domain" description="CCHC-type" evidence="3">
    <location>
        <begin position="84"/>
        <end position="98"/>
    </location>
</feature>
<comment type="caution">
    <text evidence="4">The sequence shown here is derived from an EMBL/GenBank/DDBJ whole genome shotgun (WGS) entry which is preliminary data.</text>
</comment>
<evidence type="ECO:0000313" key="5">
    <source>
        <dbReference type="Proteomes" id="UP000236291"/>
    </source>
</evidence>
<keyword evidence="4" id="KW-0418">Kinase</keyword>
<dbReference type="GO" id="GO:0016301">
    <property type="term" value="F:kinase activity"/>
    <property type="evidence" value="ECO:0007669"/>
    <property type="project" value="UniProtKB-KW"/>
</dbReference>
<keyword evidence="4" id="KW-0808">Transferase</keyword>
<sequence>MQREEGQRLHLFLGGLDNEQYGHVKTSILNVEPLPSLRRAFNHVLREEARINVEKEKGNNMTDQGTAFHSYSRSKQKRNGFGDKCDHCGKDGHVKAKCFEIIGYPSNWDTRRTQRWNNKSRGNMAAHTTHVDKDDVNAANKGHALHGMRMKNVGSSSFADMAGPSHEEDDWIG</sequence>
<dbReference type="InterPro" id="IPR001878">
    <property type="entry name" value="Znf_CCHC"/>
</dbReference>
<dbReference type="PROSITE" id="PS50158">
    <property type="entry name" value="ZF_CCHC"/>
    <property type="match status" value="1"/>
</dbReference>
<protein>
    <submittedName>
        <fullName evidence="4">6-phosphofructokinase 3-like protein</fullName>
    </submittedName>
</protein>
<evidence type="ECO:0000256" key="2">
    <source>
        <dbReference type="SAM" id="MobiDB-lite"/>
    </source>
</evidence>
<dbReference type="GO" id="GO:0008270">
    <property type="term" value="F:zinc ion binding"/>
    <property type="evidence" value="ECO:0007669"/>
    <property type="project" value="UniProtKB-KW"/>
</dbReference>
<organism evidence="4 5">
    <name type="scientific">Trifolium pratense</name>
    <name type="common">Red clover</name>
    <dbReference type="NCBI Taxonomy" id="57577"/>
    <lineage>
        <taxon>Eukaryota</taxon>
        <taxon>Viridiplantae</taxon>
        <taxon>Streptophyta</taxon>
        <taxon>Embryophyta</taxon>
        <taxon>Tracheophyta</taxon>
        <taxon>Spermatophyta</taxon>
        <taxon>Magnoliopsida</taxon>
        <taxon>eudicotyledons</taxon>
        <taxon>Gunneridae</taxon>
        <taxon>Pentapetalae</taxon>
        <taxon>rosids</taxon>
        <taxon>fabids</taxon>
        <taxon>Fabales</taxon>
        <taxon>Fabaceae</taxon>
        <taxon>Papilionoideae</taxon>
        <taxon>50 kb inversion clade</taxon>
        <taxon>NPAAA clade</taxon>
        <taxon>Hologalegina</taxon>
        <taxon>IRL clade</taxon>
        <taxon>Trifolieae</taxon>
        <taxon>Trifolium</taxon>
    </lineage>
</organism>
<gene>
    <name evidence="4" type="ORF">L195_g054236</name>
</gene>
<proteinExistence type="predicted"/>
<feature type="compositionally biased region" description="Polar residues" evidence="2">
    <location>
        <begin position="59"/>
        <end position="71"/>
    </location>
</feature>
<evidence type="ECO:0000313" key="4">
    <source>
        <dbReference type="EMBL" id="PNX64857.1"/>
    </source>
</evidence>
<evidence type="ECO:0000259" key="3">
    <source>
        <dbReference type="PROSITE" id="PS50158"/>
    </source>
</evidence>
<reference evidence="4 5" key="2">
    <citation type="journal article" date="2017" name="Front. Plant Sci.">
        <title>Gene Classification and Mining of Molecular Markers Useful in Red Clover (Trifolium pratense) Breeding.</title>
        <authorList>
            <person name="Istvanek J."/>
            <person name="Dluhosova J."/>
            <person name="Dluhos P."/>
            <person name="Patkova L."/>
            <person name="Nedelnik J."/>
            <person name="Repkova J."/>
        </authorList>
    </citation>
    <scope>NUCLEOTIDE SEQUENCE [LARGE SCALE GENOMIC DNA]</scope>
    <source>
        <strain evidence="5">cv. Tatra</strain>
        <tissue evidence="4">Young leaves</tissue>
    </source>
</reference>
<keyword evidence="1" id="KW-0863">Zinc-finger</keyword>
<name>A0A2K3KEY4_TRIPR</name>
<dbReference type="EMBL" id="ASHM01094104">
    <property type="protein sequence ID" value="PNX64857.1"/>
    <property type="molecule type" value="Genomic_DNA"/>
</dbReference>
<dbReference type="Proteomes" id="UP000236291">
    <property type="component" value="Unassembled WGS sequence"/>
</dbReference>
<dbReference type="PANTHER" id="PTHR34222">
    <property type="entry name" value="GAG_PRE-INTEGRS DOMAIN-CONTAINING PROTEIN"/>
    <property type="match status" value="1"/>
</dbReference>